<gene>
    <name evidence="1" type="ORF">TLEXVJXA_CDS0515</name>
</gene>
<proteinExistence type="predicted"/>
<name>A0AAU7E3P4_9VIRU</name>
<dbReference type="EMBL" id="PP664540">
    <property type="protein sequence ID" value="XBH24300.1"/>
    <property type="molecule type" value="Genomic_DNA"/>
</dbReference>
<accession>A0AAU7E3P4</accession>
<protein>
    <submittedName>
        <fullName evidence="1">Uncharacterized protein</fullName>
    </submittedName>
</protein>
<reference evidence="1" key="1">
    <citation type="submission" date="2024-04" db="EMBL/GenBank/DDBJ databases">
        <title>Whole genome sequence of Salmonella Infantis pESI phage B1.</title>
        <authorList>
            <person name="Stephen J."/>
            <person name="Lekshmi M."/>
            <person name="Rajendran K."/>
            <person name="Nayak B.B."/>
            <person name="Kumar S.H."/>
        </authorList>
    </citation>
    <scope>NUCLEOTIDE SEQUENCE</scope>
</reference>
<organism evidence="1">
    <name type="scientific">Salmonella phage pJS4</name>
    <dbReference type="NCBI Taxonomy" id="3141578"/>
    <lineage>
        <taxon>Viruses</taxon>
    </lineage>
</organism>
<evidence type="ECO:0000313" key="1">
    <source>
        <dbReference type="EMBL" id="XBH24300.1"/>
    </source>
</evidence>
<sequence>MNVKGGAVAPPDYTLPLRAYASNQERNRNVFTLYDAIPVGGICQVLPGSGACDGFGAVTGDYRAGEAVTQRMEQPGFTGPQGLNATAVTAGCFTLILQRVGRGAFAIADCAVTEDDADKLTVGTGAHNGHAVIDNHTVALIGGEHGVVVSVTDEVNEVSFARLAVYEAVHRNSTQHFTSRTHQRVAHGLGGVDKGTCIEAQGGGHINNHIILGMVFVGRSDVIVVQAESGCNQTTLRLALPEVIQAISYGLQRVLAGQFNGQVGLSEAFVQVRYARHHLASLHVTRGSDVLVHVVRVVRLDRSVDGFPERDVSQVGRAASNFGSIRSRGKNAGFKESCFLYRVLCHIGQQDGFVTGYDIANSGNSHYYFLRASSCRLNSAGLVRCNSRRSASVISLNIFAAPPPLPPEAPPPEAALALIKWLNALCSRRYLRNCSGSVVITLPSGPTNLVTTSSPSNSVRTNGARMSTASGVIKSPAKLPRTALRSLPSTRLASTEYFSSFSFSTGSYWLRIVFSNSSILPADFSASWCASWRASSASFALRAASFFSVNNASLLAFKPATSFSTASAIICCTCSAVKVVAPPAGLASSPASFMSGKRKKRFIVSMSPGR</sequence>